<evidence type="ECO:0000256" key="2">
    <source>
        <dbReference type="SAM" id="SignalP"/>
    </source>
</evidence>
<evidence type="ECO:0000256" key="1">
    <source>
        <dbReference type="SAM" id="MobiDB-lite"/>
    </source>
</evidence>
<feature type="compositionally biased region" description="Basic and acidic residues" evidence="1">
    <location>
        <begin position="894"/>
        <end position="903"/>
    </location>
</feature>
<sequence>MPPVVAFVCCCGVVVPAAANKFVVAPEDADVVVVGPEAAANRLPVVAAGAVDAGLMEPNVNGCTGWVVPPVGTAAVEALLGFVGAAAPANEPNVGNVVVGAADGALVVDAWFDAPNVNGVAAVGAFSADVVAAGAAALPKTNVPLGEVTAEVVAVLATGEVNTEPLPNTGIPVEVVDAGLFAAFVPKLNVGAGVGAAVVATVAATGVTVVVAVVKVTDGVAALLLLAVPTLLLNEPKVVPAAIGAVAPAVVVVAPPKENVAAPKGAGEKDIKLIGEPNPVAAAAASGLAFVAEPGFCCTGVPNVNVAAGDATAPAEVEAGFSGEVKPTVVLVGEDVTATGLALLFVPNENIGGAAFVVTGCGSVGFVSTVEVMCSICLAGSLALGVPSSTAACLSAVFVAGSGTNLPRPASLMGLFINAERLLLVTGVAGAGVLTGTDGAIDAATVTVAAGATDGALLGVSFDEASTVSLPNVNPVSSRSPLKHFSITVSLDGGGFLSGSREVLKPPEPAPDSEPSCGDFTFGLTNCTFPLPSPSSSSSPSLTMIRLEFAFGESVKPGAAALVTLSGTGELSAMLENFSGVVTGPSRVEDVLGNAPITGDDMLTKPTDGMTLKRRSTLGPTKRFGVCIATRLELSELSISLFFTHSRFFCACRSSPRPPKPSEPCSGGEEGLLPVACSRLRFVASPYVPIATAAVEDGGPLPAASSSDSSWHCFFIRSASSSSLLMRLREISFSASSTLRVGVASSSAHGVMTRFSTSVSPPSLASSTPPLCCAASPRPPNNVVESPFSVIEEGSSPLLVVGSSIELERSMLLRLFAELKLLLPMCVDSAIGGVLSVRLKAPPVKEFVLVGVPTVVCLMLLLLPLAADGCDDPSMTDFVTFPSASHPDPGRLPSNDRSRSNMS</sequence>
<organism evidence="3 4">
    <name type="scientific">Anopheles farauti</name>
    <dbReference type="NCBI Taxonomy" id="69004"/>
    <lineage>
        <taxon>Eukaryota</taxon>
        <taxon>Metazoa</taxon>
        <taxon>Ecdysozoa</taxon>
        <taxon>Arthropoda</taxon>
        <taxon>Hexapoda</taxon>
        <taxon>Insecta</taxon>
        <taxon>Pterygota</taxon>
        <taxon>Neoptera</taxon>
        <taxon>Endopterygota</taxon>
        <taxon>Diptera</taxon>
        <taxon>Nematocera</taxon>
        <taxon>Culicoidea</taxon>
        <taxon>Culicidae</taxon>
        <taxon>Anophelinae</taxon>
        <taxon>Anopheles</taxon>
    </lineage>
</organism>
<evidence type="ECO:0000313" key="3">
    <source>
        <dbReference type="EnsemblMetazoa" id="AFAF006044-PA"/>
    </source>
</evidence>
<proteinExistence type="predicted"/>
<accession>A0A182QA23</accession>
<feature type="region of interest" description="Disordered" evidence="1">
    <location>
        <begin position="881"/>
        <end position="903"/>
    </location>
</feature>
<dbReference type="VEuPathDB" id="VectorBase:AFAF006044"/>
<dbReference type="EnsemblMetazoa" id="AFAF006044-RA">
    <property type="protein sequence ID" value="AFAF006044-PA"/>
    <property type="gene ID" value="AFAF006044"/>
</dbReference>
<evidence type="ECO:0000313" key="4">
    <source>
        <dbReference type="Proteomes" id="UP000075886"/>
    </source>
</evidence>
<dbReference type="EMBL" id="AXCN02000286">
    <property type="status" value="NOT_ANNOTATED_CDS"/>
    <property type="molecule type" value="Genomic_DNA"/>
</dbReference>
<reference evidence="3" key="2">
    <citation type="submission" date="2020-05" db="UniProtKB">
        <authorList>
            <consortium name="EnsemblMetazoa"/>
        </authorList>
    </citation>
    <scope>IDENTIFICATION</scope>
    <source>
        <strain evidence="3">FAR1</strain>
    </source>
</reference>
<protein>
    <submittedName>
        <fullName evidence="3">Uncharacterized protein</fullName>
    </submittedName>
</protein>
<reference evidence="4" key="1">
    <citation type="submission" date="2014-01" db="EMBL/GenBank/DDBJ databases">
        <title>The Genome Sequence of Anopheles farauti FAR1 (V2).</title>
        <authorList>
            <consortium name="The Broad Institute Genomics Platform"/>
            <person name="Neafsey D.E."/>
            <person name="Besansky N."/>
            <person name="Howell P."/>
            <person name="Walton C."/>
            <person name="Young S.K."/>
            <person name="Zeng Q."/>
            <person name="Gargeya S."/>
            <person name="Fitzgerald M."/>
            <person name="Haas B."/>
            <person name="Abouelleil A."/>
            <person name="Allen A.W."/>
            <person name="Alvarado L."/>
            <person name="Arachchi H.M."/>
            <person name="Berlin A.M."/>
            <person name="Chapman S.B."/>
            <person name="Gainer-Dewar J."/>
            <person name="Goldberg J."/>
            <person name="Griggs A."/>
            <person name="Gujja S."/>
            <person name="Hansen M."/>
            <person name="Howarth C."/>
            <person name="Imamovic A."/>
            <person name="Ireland A."/>
            <person name="Larimer J."/>
            <person name="McCowan C."/>
            <person name="Murphy C."/>
            <person name="Pearson M."/>
            <person name="Poon T.W."/>
            <person name="Priest M."/>
            <person name="Roberts A."/>
            <person name="Saif S."/>
            <person name="Shea T."/>
            <person name="Sisk P."/>
            <person name="Sykes S."/>
            <person name="Wortman J."/>
            <person name="Nusbaum C."/>
            <person name="Birren B."/>
        </authorList>
    </citation>
    <scope>NUCLEOTIDE SEQUENCE [LARGE SCALE GENOMIC DNA]</scope>
    <source>
        <strain evidence="4">FAR1</strain>
    </source>
</reference>
<dbReference type="AlphaFoldDB" id="A0A182QA23"/>
<feature type="chain" id="PRO_5008132526" evidence="2">
    <location>
        <begin position="20"/>
        <end position="903"/>
    </location>
</feature>
<keyword evidence="2" id="KW-0732">Signal</keyword>
<name>A0A182QA23_9DIPT</name>
<keyword evidence="4" id="KW-1185">Reference proteome</keyword>
<dbReference type="Proteomes" id="UP000075886">
    <property type="component" value="Unassembled WGS sequence"/>
</dbReference>
<feature type="signal peptide" evidence="2">
    <location>
        <begin position="1"/>
        <end position="19"/>
    </location>
</feature>